<gene>
    <name evidence="3" type="ORF">MKZ38_005741</name>
</gene>
<evidence type="ECO:0000313" key="3">
    <source>
        <dbReference type="EMBL" id="KAJ2896247.1"/>
    </source>
</evidence>
<sequence length="415" mass="43471">MRHHWCFHLLASLAVVTLPLASAGSVVCTHLTFTISATASNQIYAHPPDQDNATSVIDFIAESFGPEGSPVDGTREVTGSFSFGATYCRPSAHSPAKTTGKRRDTTLYLLVHGITYDKTFWAGATRDPAAADSWHGIAAEKGAHSLAIDRLGTKAALLMNANAGGSVLDPTGEVQLPVQVAIVRGLMRLLRRGGGKGGNPNLPRFDNIVYVGHSYGSVLGVNLAARSVDERSGKVDGTGPDVLVLTGYSDALPETLDASAAYLFSSANLVFPGRFPDPPFNMAFVTTAGGAVREAAMYAGNYSPAVAEADFLSSDLCSAGELGQLVQFGFTDSVDYAAGYDRPVMVATGEMDGLGCNEAVVGLSCEEILERTKKIVPDASAYGGLVVPDAGHSWFLHNVGAWGAGEVVDWVAAQL</sequence>
<keyword evidence="4" id="KW-1185">Reference proteome</keyword>
<feature type="domain" description="AB hydrolase-1" evidence="2">
    <location>
        <begin position="109"/>
        <end position="397"/>
    </location>
</feature>
<dbReference type="InterPro" id="IPR029058">
    <property type="entry name" value="AB_hydrolase_fold"/>
</dbReference>
<organism evidence="3 4">
    <name type="scientific">Zalerion maritima</name>
    <dbReference type="NCBI Taxonomy" id="339359"/>
    <lineage>
        <taxon>Eukaryota</taxon>
        <taxon>Fungi</taxon>
        <taxon>Dikarya</taxon>
        <taxon>Ascomycota</taxon>
        <taxon>Pezizomycotina</taxon>
        <taxon>Sordariomycetes</taxon>
        <taxon>Lulworthiomycetidae</taxon>
        <taxon>Lulworthiales</taxon>
        <taxon>Lulworthiaceae</taxon>
        <taxon>Zalerion</taxon>
    </lineage>
</organism>
<accession>A0AAD5RL03</accession>
<proteinExistence type="predicted"/>
<dbReference type="InterPro" id="IPR000073">
    <property type="entry name" value="AB_hydrolase_1"/>
</dbReference>
<dbReference type="SUPFAM" id="SSF53474">
    <property type="entry name" value="alpha/beta-Hydrolases"/>
    <property type="match status" value="1"/>
</dbReference>
<name>A0AAD5RL03_9PEZI</name>
<evidence type="ECO:0000259" key="2">
    <source>
        <dbReference type="Pfam" id="PF12697"/>
    </source>
</evidence>
<evidence type="ECO:0000313" key="4">
    <source>
        <dbReference type="Proteomes" id="UP001201980"/>
    </source>
</evidence>
<dbReference type="EMBL" id="JAKWBI020000344">
    <property type="protein sequence ID" value="KAJ2896247.1"/>
    <property type="molecule type" value="Genomic_DNA"/>
</dbReference>
<keyword evidence="3" id="KW-0378">Hydrolase</keyword>
<feature type="chain" id="PRO_5042129560" evidence="1">
    <location>
        <begin position="24"/>
        <end position="415"/>
    </location>
</feature>
<dbReference type="Gene3D" id="3.40.50.1820">
    <property type="entry name" value="alpha/beta hydrolase"/>
    <property type="match status" value="1"/>
</dbReference>
<dbReference type="AlphaFoldDB" id="A0AAD5RL03"/>
<dbReference type="Proteomes" id="UP001201980">
    <property type="component" value="Unassembled WGS sequence"/>
</dbReference>
<dbReference type="GO" id="GO:0016787">
    <property type="term" value="F:hydrolase activity"/>
    <property type="evidence" value="ECO:0007669"/>
    <property type="project" value="UniProtKB-KW"/>
</dbReference>
<reference evidence="3" key="1">
    <citation type="submission" date="2022-07" db="EMBL/GenBank/DDBJ databases">
        <title>Draft genome sequence of Zalerion maritima ATCC 34329, a (micro)plastics degrading marine fungus.</title>
        <authorList>
            <person name="Paco A."/>
            <person name="Goncalves M.F.M."/>
            <person name="Rocha-Santos T.A.P."/>
            <person name="Alves A."/>
        </authorList>
    </citation>
    <scope>NUCLEOTIDE SEQUENCE</scope>
    <source>
        <strain evidence="3">ATCC 34329</strain>
    </source>
</reference>
<keyword evidence="1" id="KW-0732">Signal</keyword>
<comment type="caution">
    <text evidence="3">The sequence shown here is derived from an EMBL/GenBank/DDBJ whole genome shotgun (WGS) entry which is preliminary data.</text>
</comment>
<evidence type="ECO:0000256" key="1">
    <source>
        <dbReference type="SAM" id="SignalP"/>
    </source>
</evidence>
<protein>
    <submittedName>
        <fullName evidence="3">Alpha/Beta hydrolase protein</fullName>
    </submittedName>
</protein>
<feature type="signal peptide" evidence="1">
    <location>
        <begin position="1"/>
        <end position="23"/>
    </location>
</feature>
<dbReference type="Pfam" id="PF12697">
    <property type="entry name" value="Abhydrolase_6"/>
    <property type="match status" value="1"/>
</dbReference>